<dbReference type="Pfam" id="PF09357">
    <property type="entry name" value="RteC"/>
    <property type="match status" value="1"/>
</dbReference>
<proteinExistence type="predicted"/>
<name>A0A150XKZ3_9BACT</name>
<dbReference type="EMBL" id="LRPB01000049">
    <property type="protein sequence ID" value="KYG79325.1"/>
    <property type="molecule type" value="Genomic_DNA"/>
</dbReference>
<organism evidence="1 2">
    <name type="scientific">Roseivirga seohaensis</name>
    <dbReference type="NCBI Taxonomy" id="1914963"/>
    <lineage>
        <taxon>Bacteria</taxon>
        <taxon>Pseudomonadati</taxon>
        <taxon>Bacteroidota</taxon>
        <taxon>Cytophagia</taxon>
        <taxon>Cytophagales</taxon>
        <taxon>Roseivirgaceae</taxon>
        <taxon>Roseivirga</taxon>
    </lineage>
</organism>
<dbReference type="AlphaFoldDB" id="A0A150XKZ3"/>
<evidence type="ECO:0000313" key="1">
    <source>
        <dbReference type="EMBL" id="KYG79325.1"/>
    </source>
</evidence>
<dbReference type="STRING" id="1914963.AWW67_13190"/>
<gene>
    <name evidence="1" type="ORF">AWW67_13190</name>
</gene>
<accession>A0A150XKZ3</accession>
<evidence type="ECO:0000313" key="2">
    <source>
        <dbReference type="Proteomes" id="UP000075663"/>
    </source>
</evidence>
<evidence type="ECO:0008006" key="3">
    <source>
        <dbReference type="Google" id="ProtNLM"/>
    </source>
</evidence>
<dbReference type="RefSeq" id="WP_062303440.1">
    <property type="nucleotide sequence ID" value="NZ_LRPB01000049.1"/>
</dbReference>
<protein>
    <recommendedName>
        <fullName evidence="3">Tetracycline regulation of excision, RteC</fullName>
    </recommendedName>
</protein>
<dbReference type="InterPro" id="IPR018534">
    <property type="entry name" value="Tet_reg_excision_RteC"/>
</dbReference>
<comment type="caution">
    <text evidence="1">The sequence shown here is derived from an EMBL/GenBank/DDBJ whole genome shotgun (WGS) entry which is preliminary data.</text>
</comment>
<sequence>MKVFSNRLYEQMNSALGTINIEADSMLKQTESSYRTVQEAMQELKGFIIEYSFKDQQEEIHFFKNIKPRFLKELIFFEELYYIESGRPVASTKEVQRYLNIHLAHINRFFRRNHNLHTYYLMGEDHKDHQYFTRQPPGLRLKPDKYYLDMDIRFSTLHSFKFGRIQAYQKLSEHLQRAFANLNQKLPIPETALKPKLKWTAPKVSLVELVYAFKAAGVFNNGTANINEIAALLEEVFQRDLSDFYRTFQEIRIRKKSRTAFMELLQSRLYQWMEDADQAG</sequence>
<dbReference type="Proteomes" id="UP000075663">
    <property type="component" value="Unassembled WGS sequence"/>
</dbReference>
<reference evidence="1 2" key="1">
    <citation type="submission" date="2016-01" db="EMBL/GenBank/DDBJ databases">
        <title>Genome sequencing of Roseivirga seohaensis SW-152.</title>
        <authorList>
            <person name="Selvaratnam C."/>
            <person name="Thevarajoo S."/>
            <person name="Goh K.M."/>
            <person name="Ee R."/>
            <person name="Chan K.-G."/>
            <person name="Chong C.S."/>
        </authorList>
    </citation>
    <scope>NUCLEOTIDE SEQUENCE [LARGE SCALE GENOMIC DNA]</scope>
    <source>
        <strain evidence="1 2">SW-152</strain>
    </source>
</reference>